<proteinExistence type="predicted"/>
<reference evidence="9 10" key="1">
    <citation type="journal article" date="2014" name="ISME J.">
        <title>Ecophysiology of Thioploca ingrica as revealed by the complete genome sequence supplemented with proteomic evidence.</title>
        <authorList>
            <person name="Kojima H."/>
            <person name="Ogura Y."/>
            <person name="Yamamoto N."/>
            <person name="Togashi T."/>
            <person name="Mori H."/>
            <person name="Watanabe T."/>
            <person name="Nemoto F."/>
            <person name="Kurokawa K."/>
            <person name="Hayashi T."/>
            <person name="Fukui M."/>
        </authorList>
    </citation>
    <scope>NUCLEOTIDE SEQUENCE [LARGE SCALE GENOMIC DNA]</scope>
</reference>
<feature type="transmembrane region" description="Helical" evidence="7">
    <location>
        <begin position="110"/>
        <end position="129"/>
    </location>
</feature>
<evidence type="ECO:0000256" key="6">
    <source>
        <dbReference type="ARBA" id="ARBA00023136"/>
    </source>
</evidence>
<evidence type="ECO:0000256" key="3">
    <source>
        <dbReference type="ARBA" id="ARBA00022475"/>
    </source>
</evidence>
<feature type="transmembrane region" description="Helical" evidence="7">
    <location>
        <begin position="211"/>
        <end position="229"/>
    </location>
</feature>
<dbReference type="OrthoDB" id="5395048at2"/>
<evidence type="ECO:0000256" key="2">
    <source>
        <dbReference type="ARBA" id="ARBA00022448"/>
    </source>
</evidence>
<feature type="domain" description="PDGLE" evidence="8">
    <location>
        <begin position="211"/>
        <end position="295"/>
    </location>
</feature>
<feature type="transmembrane region" description="Helical" evidence="7">
    <location>
        <begin position="43"/>
        <end position="60"/>
    </location>
</feature>
<dbReference type="Pfam" id="PF13190">
    <property type="entry name" value="PDGLE"/>
    <property type="match status" value="1"/>
</dbReference>
<dbReference type="Proteomes" id="UP000031623">
    <property type="component" value="Chromosome"/>
</dbReference>
<feature type="transmembrane region" description="Helical" evidence="7">
    <location>
        <begin position="269"/>
        <end position="291"/>
    </location>
</feature>
<dbReference type="STRING" id="40754.THII_2517"/>
<dbReference type="EMBL" id="AP014633">
    <property type="protein sequence ID" value="BAP56814.1"/>
    <property type="molecule type" value="Genomic_DNA"/>
</dbReference>
<protein>
    <submittedName>
        <fullName evidence="9">Cobalamin (Vitamin B12) biosynthesis CbiM protein</fullName>
    </submittedName>
</protein>
<dbReference type="KEGG" id="tig:THII_2517"/>
<name>A0A090AHP9_9GAMM</name>
<evidence type="ECO:0000256" key="7">
    <source>
        <dbReference type="SAM" id="Phobius"/>
    </source>
</evidence>
<gene>
    <name evidence="9" type="ORF">THII_2517</name>
</gene>
<dbReference type="PANTHER" id="PTHR34229">
    <property type="entry name" value="METAL TRANSPORT PROTEIN HI_1621-RELATED"/>
    <property type="match status" value="1"/>
</dbReference>
<comment type="subcellular location">
    <subcellularLocation>
        <location evidence="1">Cell membrane</location>
        <topology evidence="1">Multi-pass membrane protein</topology>
    </subcellularLocation>
</comment>
<evidence type="ECO:0000259" key="8">
    <source>
        <dbReference type="Pfam" id="PF13190"/>
    </source>
</evidence>
<evidence type="ECO:0000256" key="1">
    <source>
        <dbReference type="ARBA" id="ARBA00004651"/>
    </source>
</evidence>
<keyword evidence="10" id="KW-1185">Reference proteome</keyword>
<keyword evidence="2" id="KW-0813">Transport</keyword>
<keyword evidence="3" id="KW-1003">Cell membrane</keyword>
<keyword evidence="5 7" id="KW-1133">Transmembrane helix</keyword>
<keyword evidence="4 7" id="KW-0812">Transmembrane</keyword>
<evidence type="ECO:0000313" key="10">
    <source>
        <dbReference type="Proteomes" id="UP000031623"/>
    </source>
</evidence>
<feature type="transmembrane region" description="Helical" evidence="7">
    <location>
        <begin position="136"/>
        <end position="159"/>
    </location>
</feature>
<dbReference type="HOGENOM" id="CLU_052508_0_0_6"/>
<dbReference type="InterPro" id="IPR025937">
    <property type="entry name" value="PDGLE_dom"/>
</dbReference>
<feature type="transmembrane region" description="Helical" evidence="7">
    <location>
        <begin position="72"/>
        <end position="98"/>
    </location>
</feature>
<dbReference type="InterPro" id="IPR002751">
    <property type="entry name" value="CbiM/NikMN"/>
</dbReference>
<accession>A0A090AHP9</accession>
<evidence type="ECO:0000313" key="9">
    <source>
        <dbReference type="EMBL" id="BAP56814.1"/>
    </source>
</evidence>
<organism evidence="9 10">
    <name type="scientific">Thioploca ingrica</name>
    <dbReference type="NCBI Taxonomy" id="40754"/>
    <lineage>
        <taxon>Bacteria</taxon>
        <taxon>Pseudomonadati</taxon>
        <taxon>Pseudomonadota</taxon>
        <taxon>Gammaproteobacteria</taxon>
        <taxon>Thiotrichales</taxon>
        <taxon>Thiotrichaceae</taxon>
        <taxon>Thioploca</taxon>
    </lineage>
</organism>
<dbReference type="Gene3D" id="1.10.1760.20">
    <property type="match status" value="1"/>
</dbReference>
<feature type="transmembrane region" description="Helical" evidence="7">
    <location>
        <begin position="12"/>
        <end position="31"/>
    </location>
</feature>
<keyword evidence="6 7" id="KW-0472">Membrane</keyword>
<dbReference type="GO" id="GO:0005886">
    <property type="term" value="C:plasma membrane"/>
    <property type="evidence" value="ECO:0007669"/>
    <property type="project" value="UniProtKB-SubCell"/>
</dbReference>
<dbReference type="PANTHER" id="PTHR34229:SF1">
    <property type="entry name" value="METAL TRANSPORT PROTEIN HI_1621-RELATED"/>
    <property type="match status" value="1"/>
</dbReference>
<sequence>MHIPDAMLHGAICPVTAAVSVLGVAGASYIAVKSPTKPTATQFGAVSALIFAGQMMNFPIADGTSGHLLGGVLASALMGYPFGILALALVVTIQSLVFSDGGLSVLGANILNMALIGAGLGGIIHATLIKKSTSIGFNYFSLGIAAWISVLLAAVAVSFELAISGTITFTKVITAMLSTHMLIGLGEALITVSGCWLLVRNNNVESHNWNIITPLMASMIIALMLSPFASGFPDGLEWVAAKYQFLHQSAPTFVAPLANYTVPWLNNEIFSMGIAGLMGVLVTFSIAWLIGSLINPSSMRKLA</sequence>
<evidence type="ECO:0000256" key="4">
    <source>
        <dbReference type="ARBA" id="ARBA00022692"/>
    </source>
</evidence>
<feature type="transmembrane region" description="Helical" evidence="7">
    <location>
        <begin position="179"/>
        <end position="199"/>
    </location>
</feature>
<dbReference type="Pfam" id="PF01891">
    <property type="entry name" value="CbiM"/>
    <property type="match status" value="1"/>
</dbReference>
<dbReference type="AlphaFoldDB" id="A0A090AHP9"/>
<evidence type="ECO:0000256" key="5">
    <source>
        <dbReference type="ARBA" id="ARBA00022989"/>
    </source>
</evidence>
<dbReference type="GO" id="GO:0000041">
    <property type="term" value="P:transition metal ion transport"/>
    <property type="evidence" value="ECO:0007669"/>
    <property type="project" value="InterPro"/>
</dbReference>